<dbReference type="InterPro" id="IPR015943">
    <property type="entry name" value="WD40/YVTN_repeat-like_dom_sf"/>
</dbReference>
<feature type="compositionally biased region" description="Basic residues" evidence="6">
    <location>
        <begin position="64"/>
        <end position="74"/>
    </location>
</feature>
<dbReference type="InterPro" id="IPR036322">
    <property type="entry name" value="WD40_repeat_dom_sf"/>
</dbReference>
<comment type="similarity">
    <text evidence="3">Belongs to the WD repeat WDR3/UTP12 family.</text>
</comment>
<dbReference type="Gene3D" id="2.130.10.10">
    <property type="entry name" value="YVTN repeat-like/Quinoprotein amine dehydrogenase"/>
    <property type="match status" value="2"/>
</dbReference>
<evidence type="ECO:0000313" key="9">
    <source>
        <dbReference type="Proteomes" id="UP000515908"/>
    </source>
</evidence>
<evidence type="ECO:0000256" key="2">
    <source>
        <dbReference type="ARBA" id="ARBA00022737"/>
    </source>
</evidence>
<keyword evidence="9" id="KW-1185">Reference proteome</keyword>
<dbReference type="AlphaFoldDB" id="A0A7G2CK13"/>
<dbReference type="InterPro" id="IPR051570">
    <property type="entry name" value="TBC1_cilium_biogenesis"/>
</dbReference>
<proteinExistence type="inferred from homology"/>
<evidence type="ECO:0000256" key="3">
    <source>
        <dbReference type="ARBA" id="ARBA00038229"/>
    </source>
</evidence>
<dbReference type="PROSITE" id="PS50082">
    <property type="entry name" value="WD_REPEATS_2"/>
    <property type="match status" value="2"/>
</dbReference>
<organism evidence="8 9">
    <name type="scientific">Angomonas deanei</name>
    <dbReference type="NCBI Taxonomy" id="59799"/>
    <lineage>
        <taxon>Eukaryota</taxon>
        <taxon>Discoba</taxon>
        <taxon>Euglenozoa</taxon>
        <taxon>Kinetoplastea</taxon>
        <taxon>Metakinetoplastina</taxon>
        <taxon>Trypanosomatida</taxon>
        <taxon>Trypanosomatidae</taxon>
        <taxon>Strigomonadinae</taxon>
        <taxon>Angomonas</taxon>
    </lineage>
</organism>
<feature type="compositionally biased region" description="Basic and acidic residues" evidence="6">
    <location>
        <begin position="75"/>
        <end position="89"/>
    </location>
</feature>
<feature type="domain" description="Small-subunit processome Utp12" evidence="7">
    <location>
        <begin position="663"/>
        <end position="776"/>
    </location>
</feature>
<dbReference type="Pfam" id="PF25172">
    <property type="entry name" value="Beta-prop_WDR3_2nd"/>
    <property type="match status" value="1"/>
</dbReference>
<dbReference type="PANTHER" id="PTHR19853">
    <property type="entry name" value="WD REPEAT CONTAINING PROTEIN 3 WDR3"/>
    <property type="match status" value="1"/>
</dbReference>
<gene>
    <name evidence="8" type="ORF">ADEAN_000679600</name>
</gene>
<dbReference type="GO" id="GO:0030490">
    <property type="term" value="P:maturation of SSU-rRNA"/>
    <property type="evidence" value="ECO:0007669"/>
    <property type="project" value="TreeGrafter"/>
</dbReference>
<accession>A0A7G2CK13</accession>
<name>A0A7G2CK13_9TRYP</name>
<evidence type="ECO:0000313" key="8">
    <source>
        <dbReference type="EMBL" id="CAD2219291.1"/>
    </source>
</evidence>
<feature type="region of interest" description="Disordered" evidence="6">
    <location>
        <begin position="378"/>
        <end position="399"/>
    </location>
</feature>
<evidence type="ECO:0000256" key="4">
    <source>
        <dbReference type="PROSITE-ProRule" id="PRU00221"/>
    </source>
</evidence>
<keyword evidence="5" id="KW-0175">Coiled coil</keyword>
<protein>
    <submittedName>
        <fullName evidence="8">WD domain, G-beta repeat/Dip2/Utp12 Family, putative</fullName>
    </submittedName>
</protein>
<feature type="repeat" description="WD" evidence="4">
    <location>
        <begin position="450"/>
        <end position="481"/>
    </location>
</feature>
<dbReference type="GO" id="GO:0034388">
    <property type="term" value="C:Pwp2p-containing subcomplex of 90S preribosome"/>
    <property type="evidence" value="ECO:0007669"/>
    <property type="project" value="TreeGrafter"/>
</dbReference>
<keyword evidence="2" id="KW-0677">Repeat</keyword>
<dbReference type="SUPFAM" id="SSF50978">
    <property type="entry name" value="WD40 repeat-like"/>
    <property type="match status" value="1"/>
</dbReference>
<evidence type="ECO:0000256" key="1">
    <source>
        <dbReference type="ARBA" id="ARBA00022574"/>
    </source>
</evidence>
<dbReference type="EMBL" id="LR877157">
    <property type="protein sequence ID" value="CAD2219291.1"/>
    <property type="molecule type" value="Genomic_DNA"/>
</dbReference>
<dbReference type="OrthoDB" id="407922at2759"/>
<dbReference type="InterPro" id="IPR001680">
    <property type="entry name" value="WD40_rpt"/>
</dbReference>
<dbReference type="GO" id="GO:0030515">
    <property type="term" value="F:snoRNA binding"/>
    <property type="evidence" value="ECO:0007669"/>
    <property type="project" value="TreeGrafter"/>
</dbReference>
<dbReference type="VEuPathDB" id="TriTrypDB:ADEAN_000679600"/>
<dbReference type="Pfam" id="PF04003">
    <property type="entry name" value="Utp12"/>
    <property type="match status" value="1"/>
</dbReference>
<dbReference type="PROSITE" id="PS50294">
    <property type="entry name" value="WD_REPEATS_REGION"/>
    <property type="match status" value="2"/>
</dbReference>
<dbReference type="GO" id="GO:0032040">
    <property type="term" value="C:small-subunit processome"/>
    <property type="evidence" value="ECO:0007669"/>
    <property type="project" value="TreeGrafter"/>
</dbReference>
<feature type="compositionally biased region" description="Basic and acidic residues" evidence="6">
    <location>
        <begin position="1"/>
        <end position="12"/>
    </location>
</feature>
<dbReference type="SMART" id="SM00320">
    <property type="entry name" value="WD40"/>
    <property type="match status" value="5"/>
</dbReference>
<feature type="coiled-coil region" evidence="5">
    <location>
        <begin position="576"/>
        <end position="605"/>
    </location>
</feature>
<feature type="region of interest" description="Disordered" evidence="6">
    <location>
        <begin position="1"/>
        <end position="33"/>
    </location>
</feature>
<feature type="repeat" description="WD" evidence="4">
    <location>
        <begin position="492"/>
        <end position="524"/>
    </location>
</feature>
<dbReference type="InterPro" id="IPR007148">
    <property type="entry name" value="SSU_processome_Utp12"/>
</dbReference>
<feature type="region of interest" description="Disordered" evidence="6">
    <location>
        <begin position="60"/>
        <end position="115"/>
    </location>
</feature>
<dbReference type="PANTHER" id="PTHR19853:SF0">
    <property type="entry name" value="WD REPEAT-CONTAINING PROTEIN 3"/>
    <property type="match status" value="1"/>
</dbReference>
<reference evidence="8 9" key="1">
    <citation type="submission" date="2020-08" db="EMBL/GenBank/DDBJ databases">
        <authorList>
            <person name="Newling K."/>
            <person name="Davey J."/>
            <person name="Forrester S."/>
        </authorList>
    </citation>
    <scope>NUCLEOTIDE SEQUENCE [LARGE SCALE GENOMIC DNA]</scope>
    <source>
        <strain evidence="9">Crithidia deanei Carvalho (ATCC PRA-265)</strain>
    </source>
</reference>
<feature type="compositionally biased region" description="Acidic residues" evidence="6">
    <location>
        <begin position="90"/>
        <end position="109"/>
    </location>
</feature>
<evidence type="ECO:0000256" key="6">
    <source>
        <dbReference type="SAM" id="MobiDB-lite"/>
    </source>
</evidence>
<keyword evidence="1 4" id="KW-0853">WD repeat</keyword>
<evidence type="ECO:0000256" key="5">
    <source>
        <dbReference type="SAM" id="Coils"/>
    </source>
</evidence>
<dbReference type="Proteomes" id="UP000515908">
    <property type="component" value="Chromosome 13"/>
</dbReference>
<sequence length="817" mass="92190">MASETHLEEHGTLPRKYHTPVTHFHYSGHPNVDGKKQEQHFLLACTSKTVEVFRVNTREEVKKKVSRKQKRRREKTANDGTKKRKISEEDKADDGEEEKSDVEEEEDDTKEQHVQGAAEEYTLLRTFMFNDSDKKVRSACFIADPNLNNSSRKMKRMLDEDDQANTLHVLVVYNNNNMEVFTTSLTLTDRSGAPTYTLTDLKPKFNSIFGQKGHHTDIRGLHFVDNDTQLLSFSKEKLLLWGLSVRDDLLYNDQLQYLDNHDFQDANESGMANGNHLGKLTVLSSFVLADWLVSSGHPSTEVDIQCMAALSSAIVLLGLSDGTLLLLDSTSGEVLGSEIAFHNGGVKDICIKADESGVLTVGADRRLMSWTIGLASEAEKGEKGGKKKKQKQEESDNTSKARLIPFHEVELAELPLIVRISPDLRFIAVGLQNNNIQLFFADSLKPYLSLFGHKLPISGISFSSDSTLVASVSLDKNLRFWGTDFGDCHKSIHAHDDYITSVRFVDNTHYCFTTSLDGSVKEWDGDNWTMIQAFRPFSKGVQSCAVTVNNTCVVAAGQDKIIRCFLRTQEILFPQEEEEKLAMAAMEEEKVKQQAQQRLHDLTVDGMQVEATPGSLGSSAAAEAAERIMEALDLVSVEQQKRRNPEDTSAPNPLLWGKPNEWAYLWSVLERIKPSYIRHALLALTSTHVDVLLDYFERMFEEKEVQNYELAAKYIMILVLPSFGSSASRTRAAALLGEASEERSLLRLHRLRQHLARGLGEITRRSEYNAAALRVIVKYMSEAEKTTFYNLSMIQGHKKKYHTRALRKRKSKKKTTF</sequence>
<evidence type="ECO:0000259" key="7">
    <source>
        <dbReference type="Pfam" id="PF04003"/>
    </source>
</evidence>